<evidence type="ECO:0008006" key="3">
    <source>
        <dbReference type="Google" id="ProtNLM"/>
    </source>
</evidence>
<evidence type="ECO:0000313" key="2">
    <source>
        <dbReference type="Proteomes" id="UP000306753"/>
    </source>
</evidence>
<protein>
    <recommendedName>
        <fullName evidence="3">Antibiotic biosynthesis monooxygenase</fullName>
    </recommendedName>
</protein>
<dbReference type="EMBL" id="QLAG01000024">
    <property type="protein sequence ID" value="TLX62297.1"/>
    <property type="molecule type" value="Genomic_DNA"/>
</dbReference>
<gene>
    <name evidence="1" type="ORF">DN820_17160</name>
</gene>
<dbReference type="AlphaFoldDB" id="A0A5R9QB03"/>
<name>A0A5R9QB03_9GAMM</name>
<proteinExistence type="predicted"/>
<dbReference type="Proteomes" id="UP000306753">
    <property type="component" value="Unassembled WGS sequence"/>
</dbReference>
<reference evidence="1 2" key="1">
    <citation type="journal article" date="2017" name="Eur. J. Clin. Microbiol. Infect. Dis.">
        <title>Uncommonly isolated clinical Pseudomonas: identification and phylogenetic assignation.</title>
        <authorList>
            <person name="Mulet M."/>
            <person name="Gomila M."/>
            <person name="Ramirez A."/>
            <person name="Cardew S."/>
            <person name="Moore E.R."/>
            <person name="Lalucat J."/>
            <person name="Garcia-Valdes E."/>
        </authorList>
    </citation>
    <scope>NUCLEOTIDE SEQUENCE [LARGE SCALE GENOMIC DNA]</scope>
    <source>
        <strain evidence="1 2">SD129</strain>
    </source>
</reference>
<sequence length="118" mass="13191">MPHHGVQVNGEQGDEGRKAFYIHIEAIPGSEDQVVQMLRDILACVEQEPATGPWYGVRYSQTTFGVFEAFPNLAGRQAHVEGGGGKIFRDITRMNSILAYPAHVYRLDILMSKEVFAR</sequence>
<keyword evidence="2" id="KW-1185">Reference proteome</keyword>
<dbReference type="InterPro" id="IPR011008">
    <property type="entry name" value="Dimeric_a/b-barrel"/>
</dbReference>
<evidence type="ECO:0000313" key="1">
    <source>
        <dbReference type="EMBL" id="TLX62297.1"/>
    </source>
</evidence>
<dbReference type="SUPFAM" id="SSF54909">
    <property type="entry name" value="Dimeric alpha+beta barrel"/>
    <property type="match status" value="1"/>
</dbReference>
<organism evidence="1 2">
    <name type="scientific">Stutzerimonas nosocomialis</name>
    <dbReference type="NCBI Taxonomy" id="1056496"/>
    <lineage>
        <taxon>Bacteria</taxon>
        <taxon>Pseudomonadati</taxon>
        <taxon>Pseudomonadota</taxon>
        <taxon>Gammaproteobacteria</taxon>
        <taxon>Pseudomonadales</taxon>
        <taxon>Pseudomonadaceae</taxon>
        <taxon>Stutzerimonas</taxon>
    </lineage>
</organism>
<dbReference type="OrthoDB" id="9804891at2"/>
<comment type="caution">
    <text evidence="1">The sequence shown here is derived from an EMBL/GenBank/DDBJ whole genome shotgun (WGS) entry which is preliminary data.</text>
</comment>
<accession>A0A5R9QB03</accession>
<dbReference type="Gene3D" id="3.30.70.100">
    <property type="match status" value="1"/>
</dbReference>